<dbReference type="EMBL" id="QGGR01000051">
    <property type="protein sequence ID" value="PWK28046.1"/>
    <property type="molecule type" value="Genomic_DNA"/>
</dbReference>
<reference evidence="1 2" key="1">
    <citation type="submission" date="2018-05" db="EMBL/GenBank/DDBJ databases">
        <title>Genomic Encyclopedia of Archaeal and Bacterial Type Strains, Phase II (KMG-II): from individual species to whole genera.</title>
        <authorList>
            <person name="Goeker M."/>
        </authorList>
    </citation>
    <scope>NUCLEOTIDE SEQUENCE [LARGE SCALE GENOMIC DNA]</scope>
    <source>
        <strain evidence="1 2">DSM 45184</strain>
    </source>
</reference>
<sequence length="39" mass="4062">MWATSADGLLNFYPSQGADSLGATMPIGAGGWQWMTALS</sequence>
<proteinExistence type="predicted"/>
<dbReference type="AlphaFoldDB" id="A0A316EFB0"/>
<evidence type="ECO:0000313" key="2">
    <source>
        <dbReference type="Proteomes" id="UP000245697"/>
    </source>
</evidence>
<gene>
    <name evidence="1" type="ORF">BC793_15120</name>
</gene>
<name>A0A316EFB0_9ACTN</name>
<dbReference type="Proteomes" id="UP000245697">
    <property type="component" value="Unassembled WGS sequence"/>
</dbReference>
<keyword evidence="2" id="KW-1185">Reference proteome</keyword>
<comment type="caution">
    <text evidence="1">The sequence shown here is derived from an EMBL/GenBank/DDBJ whole genome shotgun (WGS) entry which is preliminary data.</text>
</comment>
<protein>
    <submittedName>
        <fullName evidence="1">Uncharacterized protein</fullName>
    </submittedName>
</protein>
<evidence type="ECO:0000313" key="1">
    <source>
        <dbReference type="EMBL" id="PWK28046.1"/>
    </source>
</evidence>
<organism evidence="1 2">
    <name type="scientific">Actinoplanes xinjiangensis</name>
    <dbReference type="NCBI Taxonomy" id="512350"/>
    <lineage>
        <taxon>Bacteria</taxon>
        <taxon>Bacillati</taxon>
        <taxon>Actinomycetota</taxon>
        <taxon>Actinomycetes</taxon>
        <taxon>Micromonosporales</taxon>
        <taxon>Micromonosporaceae</taxon>
        <taxon>Actinoplanes</taxon>
    </lineage>
</organism>
<accession>A0A316EFB0</accession>